<comment type="caution">
    <text evidence="1">The sequence shown here is derived from an EMBL/GenBank/DDBJ whole genome shotgun (WGS) entry which is preliminary data.</text>
</comment>
<dbReference type="Proteomes" id="UP001241758">
    <property type="component" value="Unassembled WGS sequence"/>
</dbReference>
<dbReference type="InterPro" id="IPR006311">
    <property type="entry name" value="TAT_signal"/>
</dbReference>
<gene>
    <name evidence="1" type="ORF">QLQ12_44355</name>
</gene>
<dbReference type="InterPro" id="IPR037175">
    <property type="entry name" value="KFase_sf"/>
</dbReference>
<dbReference type="SUPFAM" id="SSF102198">
    <property type="entry name" value="Putative cyclase"/>
    <property type="match status" value="1"/>
</dbReference>
<dbReference type="RefSeq" id="WP_282767102.1">
    <property type="nucleotide sequence ID" value="NZ_JASCTH010000050.1"/>
</dbReference>
<organism evidence="1 2">
    <name type="scientific">Actinoplanes sandaracinus</name>
    <dbReference type="NCBI Taxonomy" id="3045177"/>
    <lineage>
        <taxon>Bacteria</taxon>
        <taxon>Bacillati</taxon>
        <taxon>Actinomycetota</taxon>
        <taxon>Actinomycetes</taxon>
        <taxon>Micromonosporales</taxon>
        <taxon>Micromonosporaceae</taxon>
        <taxon>Actinoplanes</taxon>
    </lineage>
</organism>
<dbReference type="Gene3D" id="3.50.30.50">
    <property type="entry name" value="Putative cyclase"/>
    <property type="match status" value="1"/>
</dbReference>
<dbReference type="Pfam" id="PF04199">
    <property type="entry name" value="Cyclase"/>
    <property type="match status" value="1"/>
</dbReference>
<sequence length="416" mass="45488">MRPDILRAHLDLHRDRRDVLGLTAKAVAVGAAVAAGLGTSAASAAPPSDDFSDQMFTSEEVAGWAEQTTRRYGIGDQRGTWNEVTPRRTREALRLLDRGAPVKTYNLGELVQDRFPAFEVTPPRVLHQRLLVHGYEPRGDFVPAATYDPRTSPESGILASPTPLGPNTLSFHEERFPHSGTFQIATQLDNLGHVGVGVTYYNGFRGPDIATPRGLAKLGNEHMGPIVTRGVLYDIVGLKLAQGARTDLFRSPVNGEWVLRDTYRITLEDMRAALRRQGVRREPGPGDVALLRTGWTHLLNRAGFDDPDEPNNRRYIVGEPGIYLREARYLASRRVAVAAADTWGLEVSDPAVTGGNFFPVHQVLLVQHGIRIGEGVRAEDLVNDGVFEFVYLVTPQFQVGATAGNTPPAALGVPSR</sequence>
<accession>A0ABT6X1A7</accession>
<dbReference type="PANTHER" id="PTHR34861">
    <property type="match status" value="1"/>
</dbReference>
<keyword evidence="2" id="KW-1185">Reference proteome</keyword>
<dbReference type="EMBL" id="JASCTH010000050">
    <property type="protein sequence ID" value="MDI6105636.1"/>
    <property type="molecule type" value="Genomic_DNA"/>
</dbReference>
<dbReference type="PANTHER" id="PTHR34861:SF10">
    <property type="entry name" value="CYCLASE"/>
    <property type="match status" value="1"/>
</dbReference>
<reference evidence="1 2" key="1">
    <citation type="submission" date="2023-05" db="EMBL/GenBank/DDBJ databases">
        <title>Actinoplanes sp. NEAU-A12 genome sequencing.</title>
        <authorList>
            <person name="Wang Z.-S."/>
        </authorList>
    </citation>
    <scope>NUCLEOTIDE SEQUENCE [LARGE SCALE GENOMIC DNA]</scope>
    <source>
        <strain evidence="1 2">NEAU-A12</strain>
    </source>
</reference>
<dbReference type="InterPro" id="IPR007325">
    <property type="entry name" value="KFase/CYL"/>
</dbReference>
<evidence type="ECO:0000313" key="1">
    <source>
        <dbReference type="EMBL" id="MDI6105636.1"/>
    </source>
</evidence>
<dbReference type="PROSITE" id="PS51318">
    <property type="entry name" value="TAT"/>
    <property type="match status" value="1"/>
</dbReference>
<protein>
    <submittedName>
        <fullName evidence="1">Cyclase family protein</fullName>
    </submittedName>
</protein>
<evidence type="ECO:0000313" key="2">
    <source>
        <dbReference type="Proteomes" id="UP001241758"/>
    </source>
</evidence>
<proteinExistence type="predicted"/>
<name>A0ABT6X1A7_9ACTN</name>